<dbReference type="Proteomes" id="UP001289374">
    <property type="component" value="Unassembled WGS sequence"/>
</dbReference>
<organism evidence="2 3">
    <name type="scientific">Sesamum angolense</name>
    <dbReference type="NCBI Taxonomy" id="2727404"/>
    <lineage>
        <taxon>Eukaryota</taxon>
        <taxon>Viridiplantae</taxon>
        <taxon>Streptophyta</taxon>
        <taxon>Embryophyta</taxon>
        <taxon>Tracheophyta</taxon>
        <taxon>Spermatophyta</taxon>
        <taxon>Magnoliopsida</taxon>
        <taxon>eudicotyledons</taxon>
        <taxon>Gunneridae</taxon>
        <taxon>Pentapetalae</taxon>
        <taxon>asterids</taxon>
        <taxon>lamiids</taxon>
        <taxon>Lamiales</taxon>
        <taxon>Pedaliaceae</taxon>
        <taxon>Sesamum</taxon>
    </lineage>
</organism>
<reference evidence="2" key="2">
    <citation type="journal article" date="2024" name="Plant">
        <title>Genomic evolution and insights into agronomic trait innovations of Sesamum species.</title>
        <authorList>
            <person name="Miao H."/>
            <person name="Wang L."/>
            <person name="Qu L."/>
            <person name="Liu H."/>
            <person name="Sun Y."/>
            <person name="Le M."/>
            <person name="Wang Q."/>
            <person name="Wei S."/>
            <person name="Zheng Y."/>
            <person name="Lin W."/>
            <person name="Duan Y."/>
            <person name="Cao H."/>
            <person name="Xiong S."/>
            <person name="Wang X."/>
            <person name="Wei L."/>
            <person name="Li C."/>
            <person name="Ma Q."/>
            <person name="Ju M."/>
            <person name="Zhao R."/>
            <person name="Li G."/>
            <person name="Mu C."/>
            <person name="Tian Q."/>
            <person name="Mei H."/>
            <person name="Zhang T."/>
            <person name="Gao T."/>
            <person name="Zhang H."/>
        </authorList>
    </citation>
    <scope>NUCLEOTIDE SEQUENCE</scope>
    <source>
        <strain evidence="2">K16</strain>
    </source>
</reference>
<protein>
    <submittedName>
        <fullName evidence="2">Uncharacterized protein</fullName>
    </submittedName>
</protein>
<dbReference type="AlphaFoldDB" id="A0AAE1XF63"/>
<sequence length="140" mass="16608">MDVLTSSRQELHKTDIYAFDEFEYDDDVFYKELRRQVLQLTAEDDHHYDDESYENKNPNMRKQGQNYGATNDRCYYNWPGNKDDHAAPAWILNLWRTGNGTGVFIPQINAQTRPKNRPRKKNKRGGRTFKGVEKMSWTEN</sequence>
<dbReference type="PANTHER" id="PTHR34956:SF1">
    <property type="entry name" value="DUF4005 DOMAIN-CONTAINING PROTEIN"/>
    <property type="match status" value="1"/>
</dbReference>
<gene>
    <name evidence="2" type="ORF">Sango_0106700</name>
</gene>
<evidence type="ECO:0000313" key="2">
    <source>
        <dbReference type="EMBL" id="KAK4410337.1"/>
    </source>
</evidence>
<feature type="region of interest" description="Disordered" evidence="1">
    <location>
        <begin position="105"/>
        <end position="140"/>
    </location>
</feature>
<comment type="caution">
    <text evidence="2">The sequence shown here is derived from an EMBL/GenBank/DDBJ whole genome shotgun (WGS) entry which is preliminary data.</text>
</comment>
<keyword evidence="3" id="KW-1185">Reference proteome</keyword>
<proteinExistence type="predicted"/>
<dbReference type="PANTHER" id="PTHR34956">
    <property type="entry name" value="OS05G0397300 PROTEIN"/>
    <property type="match status" value="1"/>
</dbReference>
<evidence type="ECO:0000313" key="3">
    <source>
        <dbReference type="Proteomes" id="UP001289374"/>
    </source>
</evidence>
<reference evidence="2" key="1">
    <citation type="submission" date="2020-06" db="EMBL/GenBank/DDBJ databases">
        <authorList>
            <person name="Li T."/>
            <person name="Hu X."/>
            <person name="Zhang T."/>
            <person name="Song X."/>
            <person name="Zhang H."/>
            <person name="Dai N."/>
            <person name="Sheng W."/>
            <person name="Hou X."/>
            <person name="Wei L."/>
        </authorList>
    </citation>
    <scope>NUCLEOTIDE SEQUENCE</scope>
    <source>
        <strain evidence="2">K16</strain>
        <tissue evidence="2">Leaf</tissue>
    </source>
</reference>
<feature type="region of interest" description="Disordered" evidence="1">
    <location>
        <begin position="46"/>
        <end position="66"/>
    </location>
</feature>
<name>A0AAE1XF63_9LAMI</name>
<dbReference type="EMBL" id="JACGWL010000001">
    <property type="protein sequence ID" value="KAK4410337.1"/>
    <property type="molecule type" value="Genomic_DNA"/>
</dbReference>
<feature type="compositionally biased region" description="Polar residues" evidence="1">
    <location>
        <begin position="55"/>
        <end position="66"/>
    </location>
</feature>
<accession>A0AAE1XF63</accession>
<feature type="compositionally biased region" description="Basic residues" evidence="1">
    <location>
        <begin position="114"/>
        <end position="127"/>
    </location>
</feature>
<evidence type="ECO:0000256" key="1">
    <source>
        <dbReference type="SAM" id="MobiDB-lite"/>
    </source>
</evidence>